<gene>
    <name evidence="3" type="ORF">EPI10_015907</name>
</gene>
<keyword evidence="2" id="KW-0812">Transmembrane</keyword>
<feature type="transmembrane region" description="Helical" evidence="2">
    <location>
        <begin position="324"/>
        <end position="341"/>
    </location>
</feature>
<dbReference type="GO" id="GO:0042023">
    <property type="term" value="P:DNA endoreduplication"/>
    <property type="evidence" value="ECO:0007669"/>
    <property type="project" value="InterPro"/>
</dbReference>
<dbReference type="GO" id="GO:0005634">
    <property type="term" value="C:nucleus"/>
    <property type="evidence" value="ECO:0007669"/>
    <property type="project" value="TreeGrafter"/>
</dbReference>
<dbReference type="PANTHER" id="PTHR34810">
    <property type="entry name" value="DNA-BINDING PROTEIN BIN4"/>
    <property type="match status" value="1"/>
</dbReference>
<feature type="compositionally biased region" description="Low complexity" evidence="1">
    <location>
        <begin position="43"/>
        <end position="61"/>
    </location>
</feature>
<accession>A0A5B6VM92</accession>
<organism evidence="3 4">
    <name type="scientific">Gossypium australe</name>
    <dbReference type="NCBI Taxonomy" id="47621"/>
    <lineage>
        <taxon>Eukaryota</taxon>
        <taxon>Viridiplantae</taxon>
        <taxon>Streptophyta</taxon>
        <taxon>Embryophyta</taxon>
        <taxon>Tracheophyta</taxon>
        <taxon>Spermatophyta</taxon>
        <taxon>Magnoliopsida</taxon>
        <taxon>eudicotyledons</taxon>
        <taxon>Gunneridae</taxon>
        <taxon>Pentapetalae</taxon>
        <taxon>rosids</taxon>
        <taxon>malvids</taxon>
        <taxon>Malvales</taxon>
        <taxon>Malvaceae</taxon>
        <taxon>Malvoideae</taxon>
        <taxon>Gossypium</taxon>
    </lineage>
</organism>
<dbReference type="GO" id="GO:0009330">
    <property type="term" value="C:DNA topoisomerase type II (double strand cut, ATP-hydrolyzing) complex"/>
    <property type="evidence" value="ECO:0007669"/>
    <property type="project" value="InterPro"/>
</dbReference>
<feature type="region of interest" description="Disordered" evidence="1">
    <location>
        <begin position="1"/>
        <end position="116"/>
    </location>
</feature>
<keyword evidence="3" id="KW-0238">DNA-binding</keyword>
<dbReference type="EMBL" id="SMMG02000006">
    <property type="protein sequence ID" value="KAA3470177.1"/>
    <property type="molecule type" value="Genomic_DNA"/>
</dbReference>
<dbReference type="GO" id="GO:0051276">
    <property type="term" value="P:chromosome organization"/>
    <property type="evidence" value="ECO:0007669"/>
    <property type="project" value="TreeGrafter"/>
</dbReference>
<dbReference type="AlphaFoldDB" id="A0A5B6VM92"/>
<reference evidence="4" key="1">
    <citation type="journal article" date="2019" name="Plant Biotechnol. J.">
        <title>Genome sequencing of the Australian wild diploid species Gossypium australe highlights disease resistance and delayed gland morphogenesis.</title>
        <authorList>
            <person name="Cai Y."/>
            <person name="Cai X."/>
            <person name="Wang Q."/>
            <person name="Wang P."/>
            <person name="Zhang Y."/>
            <person name="Cai C."/>
            <person name="Xu Y."/>
            <person name="Wang K."/>
            <person name="Zhou Z."/>
            <person name="Wang C."/>
            <person name="Geng S."/>
            <person name="Li B."/>
            <person name="Dong Q."/>
            <person name="Hou Y."/>
            <person name="Wang H."/>
            <person name="Ai P."/>
            <person name="Liu Z."/>
            <person name="Yi F."/>
            <person name="Sun M."/>
            <person name="An G."/>
            <person name="Cheng J."/>
            <person name="Zhang Y."/>
            <person name="Shi Q."/>
            <person name="Xie Y."/>
            <person name="Shi X."/>
            <person name="Chang Y."/>
            <person name="Huang F."/>
            <person name="Chen Y."/>
            <person name="Hong S."/>
            <person name="Mi L."/>
            <person name="Sun Q."/>
            <person name="Zhang L."/>
            <person name="Zhou B."/>
            <person name="Peng R."/>
            <person name="Zhang X."/>
            <person name="Liu F."/>
        </authorList>
    </citation>
    <scope>NUCLEOTIDE SEQUENCE [LARGE SCALE GENOMIC DNA]</scope>
    <source>
        <strain evidence="4">cv. PA1801</strain>
    </source>
</reference>
<comment type="caution">
    <text evidence="3">The sequence shown here is derived from an EMBL/GenBank/DDBJ whole genome shotgun (WGS) entry which is preliminary data.</text>
</comment>
<sequence length="467" mass="51692">MDKKSLQSRILTENNGSLWKNNWCGMNNSREDSPDWLRSFQAPTSTLTLSSDSNSSPNGSPRRVDKTDADDEDTLEKRNHDKVNQKPSGKKENDAFKDSEGSEEDGKVATEEMSEKHLRSDVRYHIILPWDCLNQGSPLLLHFIWLDVEQAANHSIWTLSSDSESSPGHSPQRKEKVSLSQESGEASDPVLTGRANRSPLKKTSKGKSPKKGVKARGQTRKKEKNVKDDAKITENDVNVETAEEEASEKHIEPHVSTSRLPLVLSEKVHRSKALVECEGDSIDLSGDMGAVGRIVVSGSASENHEVFLDLKGMCSMLHFQFEDIVLLSCLVLLGIFSGTIYKTTIVPCRTFCIVSFGQTEAKIEAIMNDFIQLKPQSNVYEAETMVEGTLEGFSFDSEDEAEKMPKAIPHQTDQNEDIDGQMNGKSKGRADKTSMVSRKRGKTGGGKSQPAKKARKKAISKKPKAKK</sequence>
<feature type="compositionally biased region" description="Low complexity" evidence="1">
    <location>
        <begin position="160"/>
        <end position="170"/>
    </location>
</feature>
<feature type="region of interest" description="Disordered" evidence="1">
    <location>
        <begin position="159"/>
        <end position="254"/>
    </location>
</feature>
<dbReference type="Proteomes" id="UP000325315">
    <property type="component" value="Unassembled WGS sequence"/>
</dbReference>
<feature type="compositionally biased region" description="Basic residues" evidence="1">
    <location>
        <begin position="450"/>
        <end position="467"/>
    </location>
</feature>
<feature type="compositionally biased region" description="Basic and acidic residues" evidence="1">
    <location>
        <begin position="225"/>
        <end position="234"/>
    </location>
</feature>
<keyword evidence="2" id="KW-1133">Transmembrane helix</keyword>
<name>A0A5B6VM92_9ROSI</name>
<feature type="compositionally biased region" description="Polar residues" evidence="1">
    <location>
        <begin position="7"/>
        <end position="28"/>
    </location>
</feature>
<evidence type="ECO:0000256" key="1">
    <source>
        <dbReference type="SAM" id="MobiDB-lite"/>
    </source>
</evidence>
<feature type="compositionally biased region" description="Basic residues" evidence="1">
    <location>
        <begin position="199"/>
        <end position="224"/>
    </location>
</feature>
<evidence type="ECO:0000313" key="3">
    <source>
        <dbReference type="EMBL" id="KAA3470177.1"/>
    </source>
</evidence>
<dbReference type="InterPro" id="IPR033246">
    <property type="entry name" value="BIN4"/>
</dbReference>
<dbReference type="GO" id="GO:0003690">
    <property type="term" value="F:double-stranded DNA binding"/>
    <property type="evidence" value="ECO:0007669"/>
    <property type="project" value="InterPro"/>
</dbReference>
<protein>
    <submittedName>
        <fullName evidence="3">DNA-binding protein BIN4-like</fullName>
    </submittedName>
</protein>
<evidence type="ECO:0000256" key="2">
    <source>
        <dbReference type="SAM" id="Phobius"/>
    </source>
</evidence>
<keyword evidence="4" id="KW-1185">Reference proteome</keyword>
<dbReference type="OrthoDB" id="549068at2759"/>
<evidence type="ECO:0000313" key="4">
    <source>
        <dbReference type="Proteomes" id="UP000325315"/>
    </source>
</evidence>
<keyword evidence="2" id="KW-0472">Membrane</keyword>
<proteinExistence type="predicted"/>
<dbReference type="PANTHER" id="PTHR34810:SF1">
    <property type="entry name" value="DNA-BINDING PROTEIN BIN4"/>
    <property type="match status" value="1"/>
</dbReference>
<feature type="region of interest" description="Disordered" evidence="1">
    <location>
        <begin position="401"/>
        <end position="467"/>
    </location>
</feature>
<feature type="compositionally biased region" description="Basic and acidic residues" evidence="1">
    <location>
        <begin position="75"/>
        <end position="116"/>
    </location>
</feature>